<dbReference type="EMBL" id="CACRUF010000018">
    <property type="protein sequence ID" value="VYT89966.1"/>
    <property type="molecule type" value="Genomic_DNA"/>
</dbReference>
<dbReference type="SUPFAM" id="SSF52540">
    <property type="entry name" value="P-loop containing nucleoside triphosphate hydrolases"/>
    <property type="match status" value="1"/>
</dbReference>
<dbReference type="Gene3D" id="3.40.50.300">
    <property type="entry name" value="P-loop containing nucleotide triphosphate hydrolases"/>
    <property type="match status" value="2"/>
</dbReference>
<dbReference type="RefSeq" id="WP_156719341.1">
    <property type="nucleotide sequence ID" value="NZ_CACRUF010000018.1"/>
</dbReference>
<sequence length="624" mass="71421">MISYVVGNVISIDGTKVSVLMNNQSNLEKFHYNGEYYNGITVGSYVGIIRGSHKIIGRVEKEYSQDKNNNPSNMKYLADRFERVLELSIVGTIYGGHFELGQSLFPMIFNEVVLLTQREISNILTGSYHLNCDIYKFIHIGKTVAEGIPIYLPWNKLFNTHIGIFGNTGSGKSNTLAKIFTSVFKLVYTQKVNLDKSKFFILDFNGEYTSNSVFSSNKKTINLSTQNGNSGDQIHIPEEKFWDIEILSILYGATEKTQKPFLNNAVKYFLDNNYRFTRENILKGIGNAFRNVFYHNNHKESLTLLLKCLDLLGLSFEQIKLNTTSSSNKFWKWLQSSWNSQCNTFYIENIYFNNDTVRACIEEEAEAFKAYITNIVNENLLSTDKLKIAVYCQMIQGVSYGRIQYEHISPLMHRIEANSNWVDKLIEISSDGLSWDTINVISLKNCNVDAKKIIPLLLCKSLYDKHKIEVRNTEMINKTVHLIIDEAHNILSESSNRESEVWKDYRLETFEEVIKEGRKFGFYLTIASQRPADISPTIISQLHNNFIHRLVNEQDLRMIANSVSSLDSVSRSQLPTLAPGQCIISGTSFYMPLLIQVDKLDKKYSPKSESADLDILWQSEDPSE</sequence>
<organism evidence="2">
    <name type="scientific">Veillonella dispar</name>
    <dbReference type="NCBI Taxonomy" id="39778"/>
    <lineage>
        <taxon>Bacteria</taxon>
        <taxon>Bacillati</taxon>
        <taxon>Bacillota</taxon>
        <taxon>Negativicutes</taxon>
        <taxon>Veillonellales</taxon>
        <taxon>Veillonellaceae</taxon>
        <taxon>Veillonella</taxon>
    </lineage>
</organism>
<dbReference type="InterPro" id="IPR002789">
    <property type="entry name" value="HerA_central"/>
</dbReference>
<dbReference type="AlphaFoldDB" id="A0A6N3AJS3"/>
<dbReference type="InterPro" id="IPR008571">
    <property type="entry name" value="HerA-like"/>
</dbReference>
<reference evidence="2" key="1">
    <citation type="submission" date="2019-11" db="EMBL/GenBank/DDBJ databases">
        <authorList>
            <person name="Feng L."/>
        </authorList>
    </citation>
    <scope>NUCLEOTIDE SEQUENCE</scope>
    <source>
        <strain evidence="2">VdisparLFYP95</strain>
    </source>
</reference>
<proteinExistence type="predicted"/>
<dbReference type="PANTHER" id="PTHR42957">
    <property type="entry name" value="HELICASE MJ1565-RELATED"/>
    <property type="match status" value="1"/>
</dbReference>
<dbReference type="InterPro" id="IPR027417">
    <property type="entry name" value="P-loop_NTPase"/>
</dbReference>
<name>A0A6N3AJS3_9FIRM</name>
<feature type="domain" description="Helicase HerA central" evidence="1">
    <location>
        <begin position="138"/>
        <end position="287"/>
    </location>
</feature>
<protein>
    <submittedName>
        <fullName evidence="2">AAA-like domain protein</fullName>
    </submittedName>
</protein>
<dbReference type="PANTHER" id="PTHR42957:SF2">
    <property type="entry name" value="HELICASE HERA CENTRAL DOMAIN-CONTAINING PROTEIN"/>
    <property type="match status" value="1"/>
</dbReference>
<evidence type="ECO:0000313" key="2">
    <source>
        <dbReference type="EMBL" id="VYT89966.1"/>
    </source>
</evidence>
<gene>
    <name evidence="2" type="ORF">VDLFYP95_00998</name>
</gene>
<dbReference type="Pfam" id="PF01935">
    <property type="entry name" value="DUF87"/>
    <property type="match status" value="1"/>
</dbReference>
<accession>A0A6N3AJS3</accession>
<evidence type="ECO:0000259" key="1">
    <source>
        <dbReference type="Pfam" id="PF01935"/>
    </source>
</evidence>